<dbReference type="Pfam" id="PF12796">
    <property type="entry name" value="Ank_2"/>
    <property type="match status" value="2"/>
</dbReference>
<dbReference type="SUPFAM" id="SSF48403">
    <property type="entry name" value="Ankyrin repeat"/>
    <property type="match status" value="1"/>
</dbReference>
<dbReference type="Gene3D" id="3.10.129.10">
    <property type="entry name" value="Hotdog Thioesterase"/>
    <property type="match status" value="1"/>
</dbReference>
<dbReference type="SUPFAM" id="SSF54637">
    <property type="entry name" value="Thioesterase/thiol ester dehydrase-isomerase"/>
    <property type="match status" value="1"/>
</dbReference>
<dbReference type="PANTHER" id="PTHR24171">
    <property type="entry name" value="ANKYRIN REPEAT DOMAIN-CONTAINING PROTEIN 39-RELATED"/>
    <property type="match status" value="1"/>
</dbReference>
<evidence type="ECO:0000256" key="3">
    <source>
        <dbReference type="PROSITE-ProRule" id="PRU00023"/>
    </source>
</evidence>
<dbReference type="Proteomes" id="UP000224080">
    <property type="component" value="Unassembled WGS sequence"/>
</dbReference>
<name>A0A2B7XGK3_9EURO</name>
<dbReference type="PROSITE" id="PS50088">
    <property type="entry name" value="ANK_REPEAT"/>
    <property type="match status" value="2"/>
</dbReference>
<keyword evidence="1" id="KW-0677">Repeat</keyword>
<dbReference type="InterPro" id="IPR036770">
    <property type="entry name" value="Ankyrin_rpt-contain_sf"/>
</dbReference>
<evidence type="ECO:0000256" key="2">
    <source>
        <dbReference type="ARBA" id="ARBA00023043"/>
    </source>
</evidence>
<evidence type="ECO:0000313" key="5">
    <source>
        <dbReference type="EMBL" id="PGH08050.1"/>
    </source>
</evidence>
<evidence type="ECO:0000256" key="1">
    <source>
        <dbReference type="ARBA" id="ARBA00022737"/>
    </source>
</evidence>
<dbReference type="InterPro" id="IPR002110">
    <property type="entry name" value="Ankyrin_rpt"/>
</dbReference>
<accession>A0A2B7XGK3</accession>
<dbReference type="Pfam" id="PF22636">
    <property type="entry name" value="FlK"/>
    <property type="match status" value="1"/>
</dbReference>
<gene>
    <name evidence="5" type="ORF">GX51_01491</name>
</gene>
<dbReference type="SMART" id="SM00248">
    <property type="entry name" value="ANK"/>
    <property type="match status" value="6"/>
</dbReference>
<sequence length="419" mass="46073">MALFDEMLIKPDSEIKPVSVSLFIGGRQLASAQTSPGKHMAPAVLSTSSLVDLMETASAQALQPILSFCAISVVARMSVVHSAPRTLHAIITAAAHYQGREEDHFKFEIVVSDSGGEIGRSTFWRSILCKENLENMACLRGPKARTILAEKNSHFRCNGEGDKGSGKCKMCYPFPMATWNWQSSDILHNGYSRGFHHAIHHGSRALVRLWLECGVDLSALWETALYTVVYAGRADVLKMLMERGANPKEWRGSQIESPTLLHIASERESEAVVAVLLEAGLDPNKTTYECYRTPLMLCTMGNSVTRSGVNIAKLLLDAGAKPDLADDMNWTSLHLAIECHDADMVRLLIERGASLTAMTEKRDTPLCLAVRLRNRGMVELLLDKGCNPSLGSGRCSALDWLQGQTVDDLHPFQARSLRP</sequence>
<dbReference type="AlphaFoldDB" id="A0A2B7XGK3"/>
<dbReference type="InterPro" id="IPR054485">
    <property type="entry name" value="FlK-like_dom"/>
</dbReference>
<keyword evidence="6" id="KW-1185">Reference proteome</keyword>
<evidence type="ECO:0000313" key="6">
    <source>
        <dbReference type="Proteomes" id="UP000224080"/>
    </source>
</evidence>
<keyword evidence="2 3" id="KW-0040">ANK repeat</keyword>
<feature type="repeat" description="ANK" evidence="3">
    <location>
        <begin position="256"/>
        <end position="288"/>
    </location>
</feature>
<reference evidence="5 6" key="1">
    <citation type="submission" date="2017-10" db="EMBL/GenBank/DDBJ databases">
        <title>Comparative genomics in systemic dimorphic fungi from Ajellomycetaceae.</title>
        <authorList>
            <person name="Munoz J.F."/>
            <person name="Mcewen J.G."/>
            <person name="Clay O.K."/>
            <person name="Cuomo C.A."/>
        </authorList>
    </citation>
    <scope>NUCLEOTIDE SEQUENCE [LARGE SCALE GENOMIC DNA]</scope>
    <source>
        <strain evidence="5 6">UAMH130</strain>
    </source>
</reference>
<dbReference type="PANTHER" id="PTHR24171:SF9">
    <property type="entry name" value="ANKYRIN REPEAT DOMAIN-CONTAINING PROTEIN 39"/>
    <property type="match status" value="1"/>
</dbReference>
<dbReference type="Gene3D" id="1.25.40.20">
    <property type="entry name" value="Ankyrin repeat-containing domain"/>
    <property type="match status" value="1"/>
</dbReference>
<dbReference type="EMBL" id="PDNC01000011">
    <property type="protein sequence ID" value="PGH08050.1"/>
    <property type="molecule type" value="Genomic_DNA"/>
</dbReference>
<dbReference type="STRING" id="2060905.A0A2B7XGK3"/>
<evidence type="ECO:0000259" key="4">
    <source>
        <dbReference type="Pfam" id="PF22636"/>
    </source>
</evidence>
<feature type="repeat" description="ANK" evidence="3">
    <location>
        <begin position="328"/>
        <end position="360"/>
    </location>
</feature>
<comment type="caution">
    <text evidence="5">The sequence shown here is derived from an EMBL/GenBank/DDBJ whole genome shotgun (WGS) entry which is preliminary data.</text>
</comment>
<protein>
    <recommendedName>
        <fullName evidence="4">Fluoroacetyl-CoA-specific thioesterase-like domain-containing protein</fullName>
    </recommendedName>
</protein>
<organism evidence="5 6">
    <name type="scientific">Blastomyces parvus</name>
    <dbReference type="NCBI Taxonomy" id="2060905"/>
    <lineage>
        <taxon>Eukaryota</taxon>
        <taxon>Fungi</taxon>
        <taxon>Dikarya</taxon>
        <taxon>Ascomycota</taxon>
        <taxon>Pezizomycotina</taxon>
        <taxon>Eurotiomycetes</taxon>
        <taxon>Eurotiomycetidae</taxon>
        <taxon>Onygenales</taxon>
        <taxon>Ajellomycetaceae</taxon>
        <taxon>Blastomyces</taxon>
    </lineage>
</organism>
<feature type="domain" description="Fluoroacetyl-CoA-specific thioesterase-like" evidence="4">
    <location>
        <begin position="39"/>
        <end position="130"/>
    </location>
</feature>
<dbReference type="OrthoDB" id="4181881at2759"/>
<dbReference type="InterPro" id="IPR029069">
    <property type="entry name" value="HotDog_dom_sf"/>
</dbReference>
<dbReference type="PROSITE" id="PS50297">
    <property type="entry name" value="ANK_REP_REGION"/>
    <property type="match status" value="1"/>
</dbReference>
<proteinExistence type="predicted"/>